<evidence type="ECO:0000313" key="8">
    <source>
        <dbReference type="Proteomes" id="UP001050691"/>
    </source>
</evidence>
<evidence type="ECO:0000256" key="5">
    <source>
        <dbReference type="ARBA" id="ARBA00023180"/>
    </source>
</evidence>
<feature type="signal peptide" evidence="6">
    <location>
        <begin position="1"/>
        <end position="20"/>
    </location>
</feature>
<evidence type="ECO:0000256" key="1">
    <source>
        <dbReference type="ARBA" id="ARBA00011079"/>
    </source>
</evidence>
<dbReference type="GO" id="GO:0008239">
    <property type="term" value="F:dipeptidyl-peptidase activity"/>
    <property type="evidence" value="ECO:0007669"/>
    <property type="project" value="TreeGrafter"/>
</dbReference>
<evidence type="ECO:0000313" key="7">
    <source>
        <dbReference type="EMBL" id="GJJ09250.1"/>
    </source>
</evidence>
<dbReference type="SUPFAM" id="SSF53474">
    <property type="entry name" value="alpha/beta-Hydrolases"/>
    <property type="match status" value="1"/>
</dbReference>
<evidence type="ECO:0008006" key="9">
    <source>
        <dbReference type="Google" id="ProtNLM"/>
    </source>
</evidence>
<organism evidence="7 8">
    <name type="scientific">Clathrus columnatus</name>
    <dbReference type="NCBI Taxonomy" id="1419009"/>
    <lineage>
        <taxon>Eukaryota</taxon>
        <taxon>Fungi</taxon>
        <taxon>Dikarya</taxon>
        <taxon>Basidiomycota</taxon>
        <taxon>Agaricomycotina</taxon>
        <taxon>Agaricomycetes</taxon>
        <taxon>Phallomycetidae</taxon>
        <taxon>Phallales</taxon>
        <taxon>Clathraceae</taxon>
        <taxon>Clathrus</taxon>
    </lineage>
</organism>
<dbReference type="GO" id="GO:0070008">
    <property type="term" value="F:serine-type exopeptidase activity"/>
    <property type="evidence" value="ECO:0007669"/>
    <property type="project" value="InterPro"/>
</dbReference>
<keyword evidence="4" id="KW-0378">Hydrolase</keyword>
<feature type="chain" id="PRO_5043405619" description="Peptidase S28" evidence="6">
    <location>
        <begin position="21"/>
        <end position="520"/>
    </location>
</feature>
<keyword evidence="5" id="KW-0325">Glycoprotein</keyword>
<dbReference type="AlphaFoldDB" id="A0AAV5ABE5"/>
<dbReference type="Proteomes" id="UP001050691">
    <property type="component" value="Unassembled WGS sequence"/>
</dbReference>
<accession>A0AAV5ABE5</accession>
<dbReference type="Gene3D" id="3.40.50.1820">
    <property type="entry name" value="alpha/beta hydrolase"/>
    <property type="match status" value="2"/>
</dbReference>
<protein>
    <recommendedName>
        <fullName evidence="9">Peptidase S28</fullName>
    </recommendedName>
</protein>
<gene>
    <name evidence="7" type="ORF">Clacol_003472</name>
</gene>
<evidence type="ECO:0000256" key="3">
    <source>
        <dbReference type="ARBA" id="ARBA00022729"/>
    </source>
</evidence>
<keyword evidence="3 6" id="KW-0732">Signal</keyword>
<keyword evidence="2" id="KW-0645">Protease</keyword>
<dbReference type="InterPro" id="IPR029058">
    <property type="entry name" value="AB_hydrolase_fold"/>
</dbReference>
<dbReference type="PANTHER" id="PTHR11010:SF117">
    <property type="entry name" value="SERINE PROTEASE 16"/>
    <property type="match status" value="1"/>
</dbReference>
<proteinExistence type="inferred from homology"/>
<name>A0AAV5ABE5_9AGAM</name>
<evidence type="ECO:0000256" key="6">
    <source>
        <dbReference type="SAM" id="SignalP"/>
    </source>
</evidence>
<keyword evidence="8" id="KW-1185">Reference proteome</keyword>
<dbReference type="GO" id="GO:0006508">
    <property type="term" value="P:proteolysis"/>
    <property type="evidence" value="ECO:0007669"/>
    <property type="project" value="UniProtKB-KW"/>
</dbReference>
<comment type="similarity">
    <text evidence="1">Belongs to the peptidase S28 family.</text>
</comment>
<dbReference type="Pfam" id="PF05577">
    <property type="entry name" value="Peptidase_S28"/>
    <property type="match status" value="1"/>
</dbReference>
<evidence type="ECO:0000256" key="2">
    <source>
        <dbReference type="ARBA" id="ARBA00022670"/>
    </source>
</evidence>
<dbReference type="PANTHER" id="PTHR11010">
    <property type="entry name" value="PROTEASE S28 PRO-X CARBOXYPEPTIDASE-RELATED"/>
    <property type="match status" value="1"/>
</dbReference>
<reference evidence="7" key="1">
    <citation type="submission" date="2021-10" db="EMBL/GenBank/DDBJ databases">
        <title>De novo Genome Assembly of Clathrus columnatus (Basidiomycota, Fungi) Using Illumina and Nanopore Sequence Data.</title>
        <authorList>
            <person name="Ogiso-Tanaka E."/>
            <person name="Itagaki H."/>
            <person name="Hosoya T."/>
            <person name="Hosaka K."/>
        </authorList>
    </citation>
    <scope>NUCLEOTIDE SEQUENCE</scope>
    <source>
        <strain evidence="7">MO-923</strain>
    </source>
</reference>
<evidence type="ECO:0000256" key="4">
    <source>
        <dbReference type="ARBA" id="ARBA00022801"/>
    </source>
</evidence>
<sequence length="520" mass="57530">MFLLLPLLLSTLLHFTFVQSVKPFGTQAVKIWQLQQRNKPTTLIDAAQSLPSGIVEGTFTQPLDHFNPKNTFTFEQHYWVNPTFYKEGGPVILIDGGEDSGLDRLPYIVTGVGAKLANATGGLALVLEHRYYGQSIPVANFSTDSLRWLTNDQAFADSANFLQHVNLTTSTGIQGDFTAPKRPYIYYGGSYAGARSAIMKVKYPELVFGAISSSGVSFATIPLWQYGDVVRNATPDCSAAVSKAIETVNLALERPELNSELKEMFGLTGLADDDFGSTLTFNLGGWQNHNWDPSIDEDDWTPFCELIATKLSNTSAQSGTLGNLEVGYEFLNYANYIKNELVPLCGDESIEECFGTTNSTQFQADDLSQTWRSWQFQVCTAWGFFINAPPANIPPIIPNSVTVPYLAKICKQAYPPGKFFQVPEEPDVESVNKYGGLNIAADRLAIIGGEFDPWRPATPESSYANLRPREDTILRPFKLIPGAVHHWDENGLEDTSAEPPEIQAIHNAEIAFVQEWLKEL</sequence>
<dbReference type="EMBL" id="BPWL01000004">
    <property type="protein sequence ID" value="GJJ09250.1"/>
    <property type="molecule type" value="Genomic_DNA"/>
</dbReference>
<dbReference type="InterPro" id="IPR008758">
    <property type="entry name" value="Peptidase_S28"/>
</dbReference>
<comment type="caution">
    <text evidence="7">The sequence shown here is derived from an EMBL/GenBank/DDBJ whole genome shotgun (WGS) entry which is preliminary data.</text>
</comment>